<evidence type="ECO:0000256" key="18">
    <source>
        <dbReference type="SAM" id="Phobius"/>
    </source>
</evidence>
<evidence type="ECO:0000256" key="5">
    <source>
        <dbReference type="ARBA" id="ARBA00022703"/>
    </source>
</evidence>
<dbReference type="GO" id="GO:0005737">
    <property type="term" value="C:cytoplasm"/>
    <property type="evidence" value="ECO:0007669"/>
    <property type="project" value="UniProtKB-SubCell"/>
</dbReference>
<keyword evidence="9" id="KW-0675">Receptor</keyword>
<feature type="transmembrane region" description="Helical" evidence="18">
    <location>
        <begin position="12"/>
        <end position="28"/>
    </location>
</feature>
<dbReference type="Gene3D" id="1.20.940.10">
    <property type="entry name" value="Functional domain of the splicing factor Prp18"/>
    <property type="match status" value="1"/>
</dbReference>
<protein>
    <recommendedName>
        <fullName evidence="15">Steroid receptor RNA activator 1</fullName>
    </recommendedName>
    <alternativeName>
        <fullName evidence="16">Steroid receptor RNA activator protein</fullName>
    </alternativeName>
</protein>
<comment type="similarity">
    <text evidence="13">Belongs to the SRA1 family.</text>
</comment>
<evidence type="ECO:0000313" key="21">
    <source>
        <dbReference type="Proteomes" id="UP000694569"/>
    </source>
</evidence>
<evidence type="ECO:0000256" key="6">
    <source>
        <dbReference type="ARBA" id="ARBA00023015"/>
    </source>
</evidence>
<evidence type="ECO:0000259" key="19">
    <source>
        <dbReference type="Pfam" id="PF07304"/>
    </source>
</evidence>
<keyword evidence="18" id="KW-1133">Transmembrane helix</keyword>
<dbReference type="GO" id="GO:0006357">
    <property type="term" value="P:regulation of transcription by RNA polymerase II"/>
    <property type="evidence" value="ECO:0007669"/>
    <property type="project" value="InterPro"/>
</dbReference>
<evidence type="ECO:0000313" key="20">
    <source>
        <dbReference type="Ensembl" id="ENSLLEP00000008604.1"/>
    </source>
</evidence>
<dbReference type="PANTHER" id="PTHR18834:SF2">
    <property type="entry name" value="STEROID RECEPTOR RNA ACTIVATOR 1"/>
    <property type="match status" value="1"/>
</dbReference>
<dbReference type="OrthoDB" id="5982138at2759"/>
<dbReference type="GO" id="GO:0006915">
    <property type="term" value="P:apoptotic process"/>
    <property type="evidence" value="ECO:0007669"/>
    <property type="project" value="UniProtKB-KW"/>
</dbReference>
<keyword evidence="8" id="KW-0804">Transcription</keyword>
<gene>
    <name evidence="20" type="primary">SRA1</name>
</gene>
<evidence type="ECO:0000256" key="11">
    <source>
        <dbReference type="ARBA" id="ARBA00023274"/>
    </source>
</evidence>
<evidence type="ECO:0000256" key="16">
    <source>
        <dbReference type="ARBA" id="ARBA00081120"/>
    </source>
</evidence>
<keyword evidence="3" id="KW-0963">Cytoplasm</keyword>
<dbReference type="InterPro" id="IPR009917">
    <property type="entry name" value="SRA1/Sec31"/>
</dbReference>
<feature type="domain" description="SRA1/Sec31" evidence="19">
    <location>
        <begin position="95"/>
        <end position="238"/>
    </location>
</feature>
<evidence type="ECO:0000256" key="4">
    <source>
        <dbReference type="ARBA" id="ARBA00022553"/>
    </source>
</evidence>
<keyword evidence="7" id="KW-0010">Activator</keyword>
<evidence type="ECO:0000256" key="1">
    <source>
        <dbReference type="ARBA" id="ARBA00004123"/>
    </source>
</evidence>
<evidence type="ECO:0000256" key="13">
    <source>
        <dbReference type="ARBA" id="ARBA00061450"/>
    </source>
</evidence>
<keyword evidence="4" id="KW-0597">Phosphoprotein</keyword>
<evidence type="ECO:0000256" key="17">
    <source>
        <dbReference type="SAM" id="MobiDB-lite"/>
    </source>
</evidence>
<dbReference type="GO" id="GO:0005634">
    <property type="term" value="C:nucleus"/>
    <property type="evidence" value="ECO:0007669"/>
    <property type="project" value="UniProtKB-SubCell"/>
</dbReference>
<keyword evidence="18" id="KW-0812">Transmembrane</keyword>
<feature type="region of interest" description="Disordered" evidence="17">
    <location>
        <begin position="51"/>
        <end position="104"/>
    </location>
</feature>
<evidence type="ECO:0000256" key="8">
    <source>
        <dbReference type="ARBA" id="ARBA00023163"/>
    </source>
</evidence>
<keyword evidence="18" id="KW-0472">Membrane</keyword>
<dbReference type="PANTHER" id="PTHR18834">
    <property type="entry name" value="STEROID RECEPTOR RNA ACTIVATOR 1"/>
    <property type="match status" value="1"/>
</dbReference>
<comment type="subcellular location">
    <subcellularLocation>
        <location evidence="2">Cytoplasm</location>
    </subcellularLocation>
    <subcellularLocation>
        <location evidence="1">Nucleus</location>
    </subcellularLocation>
</comment>
<dbReference type="FunFam" id="1.20.940.10:FF:000006">
    <property type="entry name" value="steroid receptor RNA activator 1"/>
    <property type="match status" value="1"/>
</dbReference>
<comment type="function">
    <text evidence="12">Functional RNA which acts as a transcriptional coactivator that selectively enhances steroid receptor-mediated transactivation ligand-independently through a mechanism involving the modulating N-terminal domain (AF-1) of steroid receptors. Also mediates transcriptional coactivation of steroid receptors ligand-dependently through the steroid-binding domain (AF-2). Enhances cellular proliferation and differentiation and promotes apoptosis in vivo. May play a role in tumorigenesis.</text>
</comment>
<dbReference type="Ensembl" id="ENSLLET00000008947.1">
    <property type="protein sequence ID" value="ENSLLEP00000008604.1"/>
    <property type="gene ID" value="ENSLLEG00000005438.1"/>
</dbReference>
<comment type="subunit">
    <text evidence="14">SRA1 RNA exists in a ribonucleoprotein complex containing NCOA1. The RNA also forms a complex with PUS1 and RARG in the nucleus. Interacts with AR.</text>
</comment>
<evidence type="ECO:0000256" key="14">
    <source>
        <dbReference type="ARBA" id="ARBA00063541"/>
    </source>
</evidence>
<evidence type="ECO:0000256" key="10">
    <source>
        <dbReference type="ARBA" id="ARBA00023242"/>
    </source>
</evidence>
<dbReference type="GO" id="GO:1990904">
    <property type="term" value="C:ribonucleoprotein complex"/>
    <property type="evidence" value="ECO:0007669"/>
    <property type="project" value="UniProtKB-KW"/>
</dbReference>
<dbReference type="AlphaFoldDB" id="A0A8C5M4P9"/>
<dbReference type="Pfam" id="PF07304">
    <property type="entry name" value="SRA1"/>
    <property type="match status" value="1"/>
</dbReference>
<reference evidence="20" key="2">
    <citation type="submission" date="2025-09" db="UniProtKB">
        <authorList>
            <consortium name="Ensembl"/>
        </authorList>
    </citation>
    <scope>IDENTIFICATION</scope>
</reference>
<evidence type="ECO:0000256" key="12">
    <source>
        <dbReference type="ARBA" id="ARBA00059202"/>
    </source>
</evidence>
<accession>A0A8C5M4P9</accession>
<dbReference type="InterPro" id="IPR040243">
    <property type="entry name" value="Steroid_recept_RNA_1"/>
</dbReference>
<sequence length="252" mass="28101">MLFVTKKNKTQHSVILSIVKLIILYRLFPLTMVEPPLLYVRNQERGWNDPPQFSYGLQTQAGSGKRTPLNKRVPAPLQGSPAVSPSLPSSTPPKMPPISASTTGPPPVGLTLLPQKSEGVMSFNSQPETEHHIDVQVIVSPLKQTLEACRDLIKKQVFSDISKRLTMLEEMWNGGKLSPPVQKRMSVLVTELRCRNWDTADEIHRSLMVDHVNEVSQWMVGVKRLIAEARNLPAETVVAEDVKPGDITEQDT</sequence>
<evidence type="ECO:0000256" key="2">
    <source>
        <dbReference type="ARBA" id="ARBA00004496"/>
    </source>
</evidence>
<dbReference type="Proteomes" id="UP000694569">
    <property type="component" value="Unplaced"/>
</dbReference>
<proteinExistence type="inferred from homology"/>
<organism evidence="20 21">
    <name type="scientific">Leptobrachium leishanense</name>
    <name type="common">Leishan spiny toad</name>
    <dbReference type="NCBI Taxonomy" id="445787"/>
    <lineage>
        <taxon>Eukaryota</taxon>
        <taxon>Metazoa</taxon>
        <taxon>Chordata</taxon>
        <taxon>Craniata</taxon>
        <taxon>Vertebrata</taxon>
        <taxon>Euteleostomi</taxon>
        <taxon>Amphibia</taxon>
        <taxon>Batrachia</taxon>
        <taxon>Anura</taxon>
        <taxon>Pelobatoidea</taxon>
        <taxon>Megophryidae</taxon>
        <taxon>Leptobrachium</taxon>
    </lineage>
</organism>
<evidence type="ECO:0000256" key="9">
    <source>
        <dbReference type="ARBA" id="ARBA00023170"/>
    </source>
</evidence>
<keyword evidence="10" id="KW-0539">Nucleus</keyword>
<dbReference type="GeneTree" id="ENSGT00390000001803"/>
<keyword evidence="21" id="KW-1185">Reference proteome</keyword>
<dbReference type="GO" id="GO:0003713">
    <property type="term" value="F:transcription coactivator activity"/>
    <property type="evidence" value="ECO:0007669"/>
    <property type="project" value="InterPro"/>
</dbReference>
<evidence type="ECO:0000256" key="3">
    <source>
        <dbReference type="ARBA" id="ARBA00022490"/>
    </source>
</evidence>
<keyword evidence="11" id="KW-0687">Ribonucleoprotein</keyword>
<evidence type="ECO:0000256" key="7">
    <source>
        <dbReference type="ARBA" id="ARBA00023159"/>
    </source>
</evidence>
<keyword evidence="5" id="KW-0053">Apoptosis</keyword>
<evidence type="ECO:0000256" key="15">
    <source>
        <dbReference type="ARBA" id="ARBA00073527"/>
    </source>
</evidence>
<keyword evidence="6" id="KW-0805">Transcription regulation</keyword>
<reference evidence="20" key="1">
    <citation type="submission" date="2025-08" db="UniProtKB">
        <authorList>
            <consortium name="Ensembl"/>
        </authorList>
    </citation>
    <scope>IDENTIFICATION</scope>
</reference>
<name>A0A8C5M4P9_9ANUR</name>